<keyword evidence="4" id="KW-1185">Reference proteome</keyword>
<dbReference type="Proteomes" id="UP001519310">
    <property type="component" value="Unassembled WGS sequence"/>
</dbReference>
<feature type="region of interest" description="Disordered" evidence="2">
    <location>
        <begin position="64"/>
        <end position="97"/>
    </location>
</feature>
<evidence type="ECO:0000256" key="2">
    <source>
        <dbReference type="SAM" id="MobiDB-lite"/>
    </source>
</evidence>
<dbReference type="RefSeq" id="WP_229920254.1">
    <property type="nucleotide sequence ID" value="NZ_BMVL01000003.1"/>
</dbReference>
<dbReference type="InterPro" id="IPR009003">
    <property type="entry name" value="Peptidase_S1_PA"/>
</dbReference>
<dbReference type="PANTHER" id="PTHR15462:SF19">
    <property type="entry name" value="PEPTIDASE S1 DOMAIN-CONTAINING PROTEIN"/>
    <property type="match status" value="1"/>
</dbReference>
<dbReference type="InterPro" id="IPR050966">
    <property type="entry name" value="Glutamyl_endopeptidase"/>
</dbReference>
<dbReference type="Gene3D" id="2.40.10.10">
    <property type="entry name" value="Trypsin-like serine proteases"/>
    <property type="match status" value="2"/>
</dbReference>
<dbReference type="PROSITE" id="PS51257">
    <property type="entry name" value="PROKAR_LIPOPROTEIN"/>
    <property type="match status" value="1"/>
</dbReference>
<proteinExistence type="predicted"/>
<evidence type="ECO:0000313" key="3">
    <source>
        <dbReference type="EMBL" id="MBP2037267.1"/>
    </source>
</evidence>
<dbReference type="EMBL" id="JAGGLQ010000004">
    <property type="protein sequence ID" value="MBP2037267.1"/>
    <property type="molecule type" value="Genomic_DNA"/>
</dbReference>
<reference evidence="3 4" key="1">
    <citation type="submission" date="2021-03" db="EMBL/GenBank/DDBJ databases">
        <title>Genomic Encyclopedia of Type Strains, Phase IV (KMG-IV): sequencing the most valuable type-strain genomes for metagenomic binning, comparative biology and taxonomic classification.</title>
        <authorList>
            <person name="Goeker M."/>
        </authorList>
    </citation>
    <scope>NUCLEOTIDE SEQUENCE [LARGE SCALE GENOMIC DNA]</scope>
    <source>
        <strain evidence="3 4">DSM 40526</strain>
    </source>
</reference>
<evidence type="ECO:0000313" key="4">
    <source>
        <dbReference type="Proteomes" id="UP001519310"/>
    </source>
</evidence>
<name>A0ABS4L586_STRAV</name>
<keyword evidence="1" id="KW-0732">Signal</keyword>
<dbReference type="SUPFAM" id="SSF50494">
    <property type="entry name" value="Trypsin-like serine proteases"/>
    <property type="match status" value="1"/>
</dbReference>
<comment type="caution">
    <text evidence="3">The sequence shown here is derived from an EMBL/GenBank/DDBJ whole genome shotgun (WGS) entry which is preliminary data.</text>
</comment>
<gene>
    <name evidence="3" type="ORF">J2Z77_003067</name>
</gene>
<dbReference type="InterPro" id="IPR043504">
    <property type="entry name" value="Peptidase_S1_PA_chymotrypsin"/>
</dbReference>
<evidence type="ECO:0000256" key="1">
    <source>
        <dbReference type="ARBA" id="ARBA00022729"/>
    </source>
</evidence>
<organism evidence="3 4">
    <name type="scientific">Streptomyces avidinii</name>
    <dbReference type="NCBI Taxonomy" id="1895"/>
    <lineage>
        <taxon>Bacteria</taxon>
        <taxon>Bacillati</taxon>
        <taxon>Actinomycetota</taxon>
        <taxon>Actinomycetes</taxon>
        <taxon>Kitasatosporales</taxon>
        <taxon>Streptomycetaceae</taxon>
        <taxon>Streptomyces</taxon>
    </lineage>
</organism>
<dbReference type="PANTHER" id="PTHR15462">
    <property type="entry name" value="SERINE PROTEASE"/>
    <property type="match status" value="1"/>
</dbReference>
<protein>
    <recommendedName>
        <fullName evidence="5">V8-like Glu-specific endopeptidase</fullName>
    </recommendedName>
</protein>
<sequence>MSAHSGRPRGAVRTDVLVVLLTVLAVLGGATACSVQAGSPLGRAVPAFTNPVIPGLWTPERMADADASGRSVADGLGADLGETDPEPAALPARPERAPYRASAPAVGKVFFDGPDGPSVCSGTAVEDPARPGRSSLVWTAAHCVHGGKGGTWHRNIVFVPSYNDRGLAGASRRTAEVAPLGTWWADRAATSEEWIAEGTTTGGGGSSGDFAVLRVARKDTRASLQETAGVAVPVWFDAPPTAAIPAMKAFGYPAADPFDGERMFTCQDRPGRLSLRPDRPSLYRIGCTMTGGSSGGGWFARRPDGSSALVSNTSIGPLGSTWLAGPRLGREARSVYASVSRGDTA</sequence>
<accession>A0ABS4L586</accession>
<evidence type="ECO:0008006" key="5">
    <source>
        <dbReference type="Google" id="ProtNLM"/>
    </source>
</evidence>